<organism evidence="6 7">
    <name type="scientific">Mycolicibacter longobardus</name>
    <dbReference type="NCBI Taxonomy" id="1108812"/>
    <lineage>
        <taxon>Bacteria</taxon>
        <taxon>Bacillati</taxon>
        <taxon>Actinomycetota</taxon>
        <taxon>Actinomycetes</taxon>
        <taxon>Mycobacteriales</taxon>
        <taxon>Mycobacteriaceae</taxon>
        <taxon>Mycolicibacter</taxon>
    </lineage>
</organism>
<sequence>MARVDGRLYAFDDLCPNDEVPLSSGLLTGTTIMCQCDGSRFDITTGAVLNGPATTPLTTYQASGTDGAIVAAL</sequence>
<dbReference type="PROSITE" id="PS51296">
    <property type="entry name" value="RIESKE"/>
    <property type="match status" value="1"/>
</dbReference>
<dbReference type="Pfam" id="PF00355">
    <property type="entry name" value="Rieske"/>
    <property type="match status" value="1"/>
</dbReference>
<dbReference type="Gene3D" id="2.102.10.10">
    <property type="entry name" value="Rieske [2Fe-2S] iron-sulphur domain"/>
    <property type="match status" value="1"/>
</dbReference>
<evidence type="ECO:0000256" key="2">
    <source>
        <dbReference type="ARBA" id="ARBA00022723"/>
    </source>
</evidence>
<dbReference type="GO" id="GO:0004497">
    <property type="term" value="F:monooxygenase activity"/>
    <property type="evidence" value="ECO:0007669"/>
    <property type="project" value="UniProtKB-ARBA"/>
</dbReference>
<dbReference type="Proteomes" id="UP000193866">
    <property type="component" value="Unassembled WGS sequence"/>
</dbReference>
<dbReference type="GO" id="GO:0051537">
    <property type="term" value="F:2 iron, 2 sulfur cluster binding"/>
    <property type="evidence" value="ECO:0007669"/>
    <property type="project" value="UniProtKB-KW"/>
</dbReference>
<protein>
    <recommendedName>
        <fullName evidence="5">Rieske domain-containing protein</fullName>
    </recommendedName>
</protein>
<dbReference type="InterPro" id="IPR017941">
    <property type="entry name" value="Rieske_2Fe-2S"/>
</dbReference>
<accession>A0A1X1YAL6</accession>
<evidence type="ECO:0000259" key="5">
    <source>
        <dbReference type="PROSITE" id="PS51296"/>
    </source>
</evidence>
<evidence type="ECO:0000256" key="3">
    <source>
        <dbReference type="ARBA" id="ARBA00023004"/>
    </source>
</evidence>
<keyword evidence="1" id="KW-0001">2Fe-2S</keyword>
<evidence type="ECO:0000256" key="1">
    <source>
        <dbReference type="ARBA" id="ARBA00022714"/>
    </source>
</evidence>
<keyword evidence="3" id="KW-0408">Iron</keyword>
<keyword evidence="7" id="KW-1185">Reference proteome</keyword>
<evidence type="ECO:0000313" key="6">
    <source>
        <dbReference type="EMBL" id="ORW08106.1"/>
    </source>
</evidence>
<dbReference type="InterPro" id="IPR036922">
    <property type="entry name" value="Rieske_2Fe-2S_sf"/>
</dbReference>
<dbReference type="STRING" id="1108812.AWC16_20455"/>
<dbReference type="AlphaFoldDB" id="A0A1X1YAL6"/>
<dbReference type="GO" id="GO:0016705">
    <property type="term" value="F:oxidoreductase activity, acting on paired donors, with incorporation or reduction of molecular oxygen"/>
    <property type="evidence" value="ECO:0007669"/>
    <property type="project" value="UniProtKB-ARBA"/>
</dbReference>
<keyword evidence="2" id="KW-0479">Metal-binding</keyword>
<evidence type="ECO:0000313" key="7">
    <source>
        <dbReference type="Proteomes" id="UP000193866"/>
    </source>
</evidence>
<gene>
    <name evidence="6" type="ORF">AWC16_20455</name>
</gene>
<comment type="caution">
    <text evidence="6">The sequence shown here is derived from an EMBL/GenBank/DDBJ whole genome shotgun (WGS) entry which is preliminary data.</text>
</comment>
<dbReference type="SUPFAM" id="SSF50022">
    <property type="entry name" value="ISP domain"/>
    <property type="match status" value="1"/>
</dbReference>
<keyword evidence="4" id="KW-0411">Iron-sulfur</keyword>
<proteinExistence type="predicted"/>
<reference evidence="6 7" key="1">
    <citation type="submission" date="2016-01" db="EMBL/GenBank/DDBJ databases">
        <title>The new phylogeny of the genus Mycobacterium.</title>
        <authorList>
            <person name="Tarcisio F."/>
            <person name="Conor M."/>
            <person name="Antonella G."/>
            <person name="Elisabetta G."/>
            <person name="Giulia F.S."/>
            <person name="Sara T."/>
            <person name="Anna F."/>
            <person name="Clotilde B."/>
            <person name="Roberto B."/>
            <person name="Veronica D.S."/>
            <person name="Fabio R."/>
            <person name="Monica P."/>
            <person name="Olivier J."/>
            <person name="Enrico T."/>
            <person name="Nicola S."/>
        </authorList>
    </citation>
    <scope>NUCLEOTIDE SEQUENCE [LARGE SCALE GENOMIC DNA]</scope>
    <source>
        <strain evidence="6 7">DSM 45394</strain>
    </source>
</reference>
<name>A0A1X1YAL6_9MYCO</name>
<dbReference type="GO" id="GO:0046872">
    <property type="term" value="F:metal ion binding"/>
    <property type="evidence" value="ECO:0007669"/>
    <property type="project" value="UniProtKB-KW"/>
</dbReference>
<evidence type="ECO:0000256" key="4">
    <source>
        <dbReference type="ARBA" id="ARBA00023014"/>
    </source>
</evidence>
<feature type="domain" description="Rieske" evidence="5">
    <location>
        <begin position="1"/>
        <end position="71"/>
    </location>
</feature>
<dbReference type="EMBL" id="LQPG01000039">
    <property type="protein sequence ID" value="ORW08106.1"/>
    <property type="molecule type" value="Genomic_DNA"/>
</dbReference>